<dbReference type="EMBL" id="KJ776581">
    <property type="protein sequence ID" value="AIW54819.1"/>
    <property type="molecule type" value="Genomic_DNA"/>
</dbReference>
<evidence type="ECO:0000313" key="4">
    <source>
        <dbReference type="EMBL" id="AIW54631.1"/>
    </source>
</evidence>
<evidence type="ECO:0000313" key="2">
    <source>
        <dbReference type="EMBL" id="AIW54516.1"/>
    </source>
</evidence>
<geneLocation type="plasmid" evidence="2">
    <name>pEklund2B</name>
</geneLocation>
<dbReference type="AlphaFoldDB" id="A0A093VMH5"/>
<dbReference type="EMBL" id="KJ776584">
    <property type="protein sequence ID" value="AIW54989.1"/>
    <property type="molecule type" value="Genomic_DNA"/>
</dbReference>
<reference evidence="9" key="1">
    <citation type="journal article" date="2014" name="Genome Biol. Evol.">
        <title>Three classes of plasmid (47-63 kb) carry the type B neurotoxin gene cluster of group II Clostridium botulinum.</title>
        <authorList>
            <person name="Carter A.T."/>
            <person name="Austin J.W."/>
            <person name="Weedmark K.A."/>
            <person name="Corbett C."/>
            <person name="Peck M.W."/>
        </authorList>
    </citation>
    <scope>NUCLEOTIDE SEQUENCE</scope>
    <source>
        <strain evidence="4">CDC3875</strain>
        <strain evidence="8">CDC3897</strain>
        <strain evidence="6">CDC5900</strain>
        <strain evidence="3">Colworth BL151</strain>
        <strain evidence="11">DB2</strain>
        <strain evidence="2">Eklund2B</strain>
        <strain evidence="7">IFR_05/025</strain>
        <strain evidence="5">KapchunkaB2</strain>
        <strain evidence="9">KapchunkaB3</strain>
        <strain evidence="10">KapchunkaB8</strain>
        <plasmid evidence="7">p05/025</plasmid>
        <plasmid evidence="3">pBL151</plasmid>
        <plasmid evidence="4">pCDC3875</plasmid>
        <plasmid evidence="8">pCDC3897</plasmid>
        <plasmid evidence="6">pCDC5900</plasmid>
        <plasmid evidence="11">pDB2</plasmid>
        <plasmid evidence="2">pEklund2B</plasmid>
        <plasmid evidence="5">pKAPB2</plasmid>
        <plasmid evidence="9">pKAPB3</plasmid>
        <plasmid evidence="10">pKAPB8</plasmid>
    </source>
</reference>
<geneLocation type="plasmid" evidence="8">
    <name>pCDC3897</name>
</geneLocation>
<dbReference type="EMBL" id="KJ776580">
    <property type="protein sequence ID" value="AIW54750.1"/>
    <property type="molecule type" value="Genomic_DNA"/>
</dbReference>
<dbReference type="GO" id="GO:0003677">
    <property type="term" value="F:DNA binding"/>
    <property type="evidence" value="ECO:0007669"/>
    <property type="project" value="InterPro"/>
</dbReference>
<dbReference type="SUPFAM" id="SSF89447">
    <property type="entry name" value="AbrB/MazE/MraZ-like"/>
    <property type="match status" value="1"/>
</dbReference>
<proteinExistence type="predicted"/>
<evidence type="ECO:0000313" key="11">
    <source>
        <dbReference type="EMBL" id="AIW55044.1"/>
    </source>
</evidence>
<geneLocation type="plasmid" evidence="5">
    <name>pKAPB2</name>
</geneLocation>
<accession>A0A093VMH5</accession>
<dbReference type="EMBL" id="KJ776582">
    <property type="protein sequence ID" value="AIW54880.1"/>
    <property type="molecule type" value="Genomic_DNA"/>
</dbReference>
<geneLocation type="plasmid" evidence="3">
    <name>pBL151</name>
</geneLocation>
<dbReference type="EMBL" id="KJ776578">
    <property type="protein sequence ID" value="AIW54631.1"/>
    <property type="molecule type" value="Genomic_DNA"/>
</dbReference>
<evidence type="ECO:0000313" key="6">
    <source>
        <dbReference type="EMBL" id="AIW54750.1"/>
    </source>
</evidence>
<evidence type="ECO:0000313" key="3">
    <source>
        <dbReference type="EMBL" id="AIW54570.1"/>
    </source>
</evidence>
<dbReference type="EMBL" id="KJ776583">
    <property type="protein sequence ID" value="AIW54934.1"/>
    <property type="molecule type" value="Genomic_DNA"/>
</dbReference>
<protein>
    <submittedName>
        <fullName evidence="9">Putative PemI</fullName>
    </submittedName>
    <submittedName>
        <fullName evidence="7">Putative antitoxin PemI/MazE</fullName>
    </submittedName>
    <submittedName>
        <fullName evidence="4">Putative toxin-antitoxin system antitoxin PemI</fullName>
    </submittedName>
</protein>
<dbReference type="RefSeq" id="WP_012431067.1">
    <property type="nucleotide sequence ID" value="NZ_KJ776576.1"/>
</dbReference>
<evidence type="ECO:0000313" key="5">
    <source>
        <dbReference type="EMBL" id="AIW54685.1"/>
    </source>
</evidence>
<evidence type="ECO:0000313" key="10">
    <source>
        <dbReference type="EMBL" id="AIW54989.1"/>
    </source>
</evidence>
<geneLocation type="plasmid" evidence="11">
    <name>pDB2</name>
</geneLocation>
<dbReference type="EMBL" id="KJ776585">
    <property type="protein sequence ID" value="AIW55044.1"/>
    <property type="molecule type" value="Genomic_DNA"/>
</dbReference>
<evidence type="ECO:0000259" key="1">
    <source>
        <dbReference type="SMART" id="SM00966"/>
    </source>
</evidence>
<evidence type="ECO:0000313" key="7">
    <source>
        <dbReference type="EMBL" id="AIW54819.1"/>
    </source>
</evidence>
<dbReference type="EMBL" id="KJ776576">
    <property type="protein sequence ID" value="AIW54516.1"/>
    <property type="molecule type" value="Genomic_DNA"/>
</dbReference>
<geneLocation type="plasmid" evidence="4">
    <name>pCDC3875</name>
</geneLocation>
<dbReference type="Gene3D" id="2.10.260.10">
    <property type="match status" value="1"/>
</dbReference>
<evidence type="ECO:0000313" key="9">
    <source>
        <dbReference type="EMBL" id="AIW54934.1"/>
    </source>
</evidence>
<evidence type="ECO:0000313" key="8">
    <source>
        <dbReference type="EMBL" id="AIW54880.1"/>
    </source>
</evidence>
<dbReference type="PATRIC" id="fig|1491.408.peg.5"/>
<dbReference type="InterPro" id="IPR037914">
    <property type="entry name" value="SpoVT-AbrB_sf"/>
</dbReference>
<keyword evidence="9" id="KW-0614">Plasmid</keyword>
<dbReference type="SMART" id="SM00966">
    <property type="entry name" value="SpoVT_AbrB"/>
    <property type="match status" value="1"/>
</dbReference>
<geneLocation type="plasmid" evidence="6">
    <name>pCDC5900</name>
</geneLocation>
<geneLocation type="plasmid" evidence="7">
    <name>p05/025</name>
</geneLocation>
<geneLocation type="plasmid" evidence="9">
    <name>pKAPB3</name>
</geneLocation>
<dbReference type="EMBL" id="KJ776579">
    <property type="protein sequence ID" value="AIW54685.1"/>
    <property type="molecule type" value="Genomic_DNA"/>
</dbReference>
<geneLocation type="plasmid" evidence="10">
    <name>pKAPB8</name>
</geneLocation>
<organism evidence="9">
    <name type="scientific">Clostridium botulinum</name>
    <dbReference type="NCBI Taxonomy" id="1491"/>
    <lineage>
        <taxon>Bacteria</taxon>
        <taxon>Bacillati</taxon>
        <taxon>Bacillota</taxon>
        <taxon>Clostridia</taxon>
        <taxon>Eubacteriales</taxon>
        <taxon>Clostridiaceae</taxon>
        <taxon>Clostridium</taxon>
    </lineage>
</organism>
<sequence length="59" mass="6503">MKGKVTFNISGSGSKSARLTIPAALIELMKITEDNREVEITYEDGKLVVEKVSEYVEGK</sequence>
<feature type="domain" description="SpoVT-AbrB" evidence="1">
    <location>
        <begin position="11"/>
        <end position="57"/>
    </location>
</feature>
<dbReference type="EMBL" id="KJ776577">
    <property type="protein sequence ID" value="AIW54570.1"/>
    <property type="molecule type" value="Genomic_DNA"/>
</dbReference>
<dbReference type="Pfam" id="PF04014">
    <property type="entry name" value="MazE_antitoxin"/>
    <property type="match status" value="1"/>
</dbReference>
<name>A0A093VMH5_CLOBO</name>
<dbReference type="InterPro" id="IPR007159">
    <property type="entry name" value="SpoVT-AbrB_dom"/>
</dbReference>